<proteinExistence type="predicted"/>
<accession>A0ABV6QP11</accession>
<sequence>MSQSANPLAGRQLRGLLADAGVPVDDETAATWIEPQEGANEGFLQVMIPTSVAAGVITPDEAKAFQTGLTEAAARGAFHFSLPMYGAAGSKSSA</sequence>
<evidence type="ECO:0000313" key="1">
    <source>
        <dbReference type="EMBL" id="MFC0626386.1"/>
    </source>
</evidence>
<protein>
    <submittedName>
        <fullName evidence="1">Uncharacterized protein</fullName>
    </submittedName>
</protein>
<reference evidence="1 2" key="1">
    <citation type="submission" date="2024-09" db="EMBL/GenBank/DDBJ databases">
        <authorList>
            <person name="Sun Q."/>
            <person name="Mori K."/>
        </authorList>
    </citation>
    <scope>NUCLEOTIDE SEQUENCE [LARGE SCALE GENOMIC DNA]</scope>
    <source>
        <strain evidence="1 2">CGMCC 1.15906</strain>
    </source>
</reference>
<comment type="caution">
    <text evidence="1">The sequence shown here is derived from an EMBL/GenBank/DDBJ whole genome shotgun (WGS) entry which is preliminary data.</text>
</comment>
<gene>
    <name evidence="1" type="ORF">ACFFGN_20070</name>
</gene>
<dbReference type="EMBL" id="JBHLTC010000024">
    <property type="protein sequence ID" value="MFC0626386.1"/>
    <property type="molecule type" value="Genomic_DNA"/>
</dbReference>
<dbReference type="Proteomes" id="UP001589890">
    <property type="component" value="Unassembled WGS sequence"/>
</dbReference>
<evidence type="ECO:0000313" key="2">
    <source>
        <dbReference type="Proteomes" id="UP001589890"/>
    </source>
</evidence>
<name>A0ABV6QP11_9ACTN</name>
<keyword evidence="2" id="KW-1185">Reference proteome</keyword>
<dbReference type="RefSeq" id="WP_380049800.1">
    <property type="nucleotide sequence ID" value="NZ_JBHLTC010000024.1"/>
</dbReference>
<organism evidence="1 2">
    <name type="scientific">Kribbella deserti</name>
    <dbReference type="NCBI Taxonomy" id="1926257"/>
    <lineage>
        <taxon>Bacteria</taxon>
        <taxon>Bacillati</taxon>
        <taxon>Actinomycetota</taxon>
        <taxon>Actinomycetes</taxon>
        <taxon>Propionibacteriales</taxon>
        <taxon>Kribbellaceae</taxon>
        <taxon>Kribbella</taxon>
    </lineage>
</organism>